<dbReference type="Proteomes" id="UP000198233">
    <property type="component" value="Chromosome"/>
</dbReference>
<name>A0AAC9U1L4_9GAMM</name>
<dbReference type="AlphaFoldDB" id="A0AAC9U1L4"/>
<sequence>MNMLSTQAYNIFVKAQSLPNCTLTRAQVYEVIAAYFGQQSYAALKNAADPSKLDKPIPEEAYQRCIQKSATLKQTEDVAAKLAHLVASELEFVNSSHAELINRQVFNYLYCIFDEDDSLDTLPSDHTFEFEGIKIDVPTLFERLRKISREGNKESRLLEMLWLDAEYSRVYQNDASEHWYKRKLAGDSLGEVQIEWADNYGRMFSAKQALEAFRAATNVSDLATPNVEEILTTEDYSLPKQSICYQLDAGEIMWRVIELWEIALDDESKTEIEFLNQWDKLFAFQEPRRDSLAQLAESETDPVKQHAWLEFAKSNDIDLEQDNMYLINSYTGEVWEHDFDGPVEAAGYQAISLPPLPPKLKPQVSERVEAMLKLQQIIHKL</sequence>
<gene>
    <name evidence="1" type="ORF">CFF01_12835</name>
</gene>
<dbReference type="RefSeq" id="WP_088905059.1">
    <property type="nucleotide sequence ID" value="NZ_CP022272.1"/>
</dbReference>
<dbReference type="KEGG" id="smav:CFF01_12835"/>
<dbReference type="EMBL" id="CP022272">
    <property type="protein sequence ID" value="ASJ97394.1"/>
    <property type="molecule type" value="Genomic_DNA"/>
</dbReference>
<evidence type="ECO:0000313" key="1">
    <source>
        <dbReference type="EMBL" id="ASJ97394.1"/>
    </source>
</evidence>
<protein>
    <submittedName>
        <fullName evidence="1">Uncharacterized protein</fullName>
    </submittedName>
</protein>
<accession>A0AAC9U1L4</accession>
<organism evidence="1 2">
    <name type="scientific">Shewanella marisflavi</name>
    <dbReference type="NCBI Taxonomy" id="260364"/>
    <lineage>
        <taxon>Bacteria</taxon>
        <taxon>Pseudomonadati</taxon>
        <taxon>Pseudomonadota</taxon>
        <taxon>Gammaproteobacteria</taxon>
        <taxon>Alteromonadales</taxon>
        <taxon>Shewanellaceae</taxon>
        <taxon>Shewanella</taxon>
    </lineage>
</organism>
<proteinExistence type="predicted"/>
<reference evidence="1 2" key="1">
    <citation type="submission" date="2017-06" db="EMBL/GenBank/DDBJ databases">
        <title>Complete genome sequence of Shewanella marisflavi EP1 associated with anaerobic 2,4-dinitrotoluene reduction and salt tolerance.</title>
        <authorList>
            <person name="Huang J."/>
        </authorList>
    </citation>
    <scope>NUCLEOTIDE SEQUENCE [LARGE SCALE GENOMIC DNA]</scope>
    <source>
        <strain evidence="1 2">EP1</strain>
    </source>
</reference>
<evidence type="ECO:0000313" key="2">
    <source>
        <dbReference type="Proteomes" id="UP000198233"/>
    </source>
</evidence>